<sequence length="91" mass="9904">MESGGCTRQESVAIHACSTIYRPLLEARLLSSTDFLTRLQLLLIDLSNGGSMSGNSFLAEEDLVPAQPLSMSTSLNFLLITTERCLRLEVG</sequence>
<evidence type="ECO:0000313" key="1">
    <source>
        <dbReference type="EMBL" id="KAK3799861.1"/>
    </source>
</evidence>
<accession>A0AAE1EA09</accession>
<dbReference type="AlphaFoldDB" id="A0AAE1EA09"/>
<comment type="caution">
    <text evidence="1">The sequence shown here is derived from an EMBL/GenBank/DDBJ whole genome shotgun (WGS) entry which is preliminary data.</text>
</comment>
<name>A0AAE1EA09_9GAST</name>
<protein>
    <submittedName>
        <fullName evidence="1">Uncharacterized protein</fullName>
    </submittedName>
</protein>
<evidence type="ECO:0000313" key="2">
    <source>
        <dbReference type="Proteomes" id="UP001283361"/>
    </source>
</evidence>
<proteinExistence type="predicted"/>
<reference evidence="1" key="1">
    <citation type="journal article" date="2023" name="G3 (Bethesda)">
        <title>A reference genome for the long-term kleptoplast-retaining sea slug Elysia crispata morphotype clarki.</title>
        <authorList>
            <person name="Eastman K.E."/>
            <person name="Pendleton A.L."/>
            <person name="Shaikh M.A."/>
            <person name="Suttiyut T."/>
            <person name="Ogas R."/>
            <person name="Tomko P."/>
            <person name="Gavelis G."/>
            <person name="Widhalm J.R."/>
            <person name="Wisecaver J.H."/>
        </authorList>
    </citation>
    <scope>NUCLEOTIDE SEQUENCE</scope>
    <source>
        <strain evidence="1">ECLA1</strain>
    </source>
</reference>
<gene>
    <name evidence="1" type="ORF">RRG08_048584</name>
</gene>
<keyword evidence="2" id="KW-1185">Reference proteome</keyword>
<dbReference type="Proteomes" id="UP001283361">
    <property type="component" value="Unassembled WGS sequence"/>
</dbReference>
<dbReference type="EMBL" id="JAWDGP010000534">
    <property type="protein sequence ID" value="KAK3799861.1"/>
    <property type="molecule type" value="Genomic_DNA"/>
</dbReference>
<organism evidence="1 2">
    <name type="scientific">Elysia crispata</name>
    <name type="common">lettuce slug</name>
    <dbReference type="NCBI Taxonomy" id="231223"/>
    <lineage>
        <taxon>Eukaryota</taxon>
        <taxon>Metazoa</taxon>
        <taxon>Spiralia</taxon>
        <taxon>Lophotrochozoa</taxon>
        <taxon>Mollusca</taxon>
        <taxon>Gastropoda</taxon>
        <taxon>Heterobranchia</taxon>
        <taxon>Euthyneura</taxon>
        <taxon>Panpulmonata</taxon>
        <taxon>Sacoglossa</taxon>
        <taxon>Placobranchoidea</taxon>
        <taxon>Plakobranchidae</taxon>
        <taxon>Elysia</taxon>
    </lineage>
</organism>